<evidence type="ECO:0000256" key="4">
    <source>
        <dbReference type="ARBA" id="ARBA00022692"/>
    </source>
</evidence>
<dbReference type="SUPFAM" id="SSF103473">
    <property type="entry name" value="MFS general substrate transporter"/>
    <property type="match status" value="1"/>
</dbReference>
<organism evidence="9 10">
    <name type="scientific">Tagetes erecta</name>
    <name type="common">African marigold</name>
    <dbReference type="NCBI Taxonomy" id="13708"/>
    <lineage>
        <taxon>Eukaryota</taxon>
        <taxon>Viridiplantae</taxon>
        <taxon>Streptophyta</taxon>
        <taxon>Embryophyta</taxon>
        <taxon>Tracheophyta</taxon>
        <taxon>Spermatophyta</taxon>
        <taxon>Magnoliopsida</taxon>
        <taxon>eudicotyledons</taxon>
        <taxon>Gunneridae</taxon>
        <taxon>Pentapetalae</taxon>
        <taxon>asterids</taxon>
        <taxon>campanulids</taxon>
        <taxon>Asterales</taxon>
        <taxon>Asteraceae</taxon>
        <taxon>Asteroideae</taxon>
        <taxon>Heliantheae alliance</taxon>
        <taxon>Tageteae</taxon>
        <taxon>Tagetes</taxon>
    </lineage>
</organism>
<protein>
    <recommendedName>
        <fullName evidence="11">Folate-biopterin transporter 7</fullName>
    </recommendedName>
</protein>
<comment type="caution">
    <text evidence="9">The sequence shown here is derived from an EMBL/GenBank/DDBJ whole genome shotgun (WGS) entry which is preliminary data.</text>
</comment>
<evidence type="ECO:0000256" key="6">
    <source>
        <dbReference type="ARBA" id="ARBA00023136"/>
    </source>
</evidence>
<keyword evidence="3" id="KW-0813">Transport</keyword>
<feature type="transmembrane region" description="Helical" evidence="8">
    <location>
        <begin position="45"/>
        <end position="67"/>
    </location>
</feature>
<evidence type="ECO:0000256" key="8">
    <source>
        <dbReference type="SAM" id="Phobius"/>
    </source>
</evidence>
<dbReference type="InterPro" id="IPR039309">
    <property type="entry name" value="BT1"/>
</dbReference>
<dbReference type="Proteomes" id="UP001229421">
    <property type="component" value="Unassembled WGS sequence"/>
</dbReference>
<dbReference type="InterPro" id="IPR036259">
    <property type="entry name" value="MFS_trans_sf"/>
</dbReference>
<sequence length="460" mass="51244">MTMKLSSEMIKLESMSKTSHDCMIMYEKQEPKTESKQRQRRRHMLLGLGFWMQGFRCFPWMAMIFFLKDGFRLDPLTMQILQSSASLPMVAKPVYGLLSDSFYFFGQHRIPYIAGGALLHATSWFAIASSPSSTISVFTIIIYLLLANLGASIVEVANDAVVTECVKQPTNTSDLQSFAWVAASIGGISGNFLGGLFVDRFSPHAMFLVFGFLLIVQFLFTISINEQSLDLPKNQSLRGIRSQISKLFAVLRKPEIHRPILWFAASYAVIPSLTGTMFYYQTQHLNIESSVLGVSKVFGQTTMLLWGILYNRHLKSIPPRILISSIQGTMAVLMVSDALFVNGFHRTVLGVHDSLYVVFVSGFLDVLYMFKILPFSVLMAKLCPPGCEGSLMAFTMSAIALACIVSGYLGVALASCVQFTVTDFSGFKKGLMIQALCTVLPLFWSSFIPNNMKPKPEKKQ</sequence>
<keyword evidence="10" id="KW-1185">Reference proteome</keyword>
<dbReference type="Pfam" id="PF03092">
    <property type="entry name" value="BT1"/>
    <property type="match status" value="1"/>
</dbReference>
<feature type="transmembrane region" description="Helical" evidence="8">
    <location>
        <begin position="260"/>
        <end position="280"/>
    </location>
</feature>
<reference evidence="9" key="1">
    <citation type="journal article" date="2023" name="bioRxiv">
        <title>Improved chromosome-level genome assembly for marigold (Tagetes erecta).</title>
        <authorList>
            <person name="Jiang F."/>
            <person name="Yuan L."/>
            <person name="Wang S."/>
            <person name="Wang H."/>
            <person name="Xu D."/>
            <person name="Wang A."/>
            <person name="Fan W."/>
        </authorList>
    </citation>
    <scope>NUCLEOTIDE SEQUENCE</scope>
    <source>
        <strain evidence="9">WSJ</strain>
        <tissue evidence="9">Leaf</tissue>
    </source>
</reference>
<feature type="transmembrane region" description="Helical" evidence="8">
    <location>
        <begin position="178"/>
        <end position="198"/>
    </location>
</feature>
<accession>A0AAD8P2T1</accession>
<evidence type="ECO:0000313" key="10">
    <source>
        <dbReference type="Proteomes" id="UP001229421"/>
    </source>
</evidence>
<feature type="transmembrane region" description="Helical" evidence="8">
    <location>
        <begin position="356"/>
        <end position="379"/>
    </location>
</feature>
<evidence type="ECO:0000256" key="7">
    <source>
        <dbReference type="ARBA" id="ARBA00044504"/>
    </source>
</evidence>
<evidence type="ECO:0008006" key="11">
    <source>
        <dbReference type="Google" id="ProtNLM"/>
    </source>
</evidence>
<evidence type="ECO:0000256" key="3">
    <source>
        <dbReference type="ARBA" id="ARBA00022448"/>
    </source>
</evidence>
<keyword evidence="5 8" id="KW-1133">Transmembrane helix</keyword>
<keyword evidence="4 8" id="KW-0812">Transmembrane</keyword>
<keyword evidence="6 8" id="KW-0472">Membrane</keyword>
<feature type="transmembrane region" description="Helical" evidence="8">
    <location>
        <begin position="391"/>
        <end position="411"/>
    </location>
</feature>
<comment type="subcellular location">
    <subcellularLocation>
        <location evidence="1">Membrane</location>
        <topology evidence="1">Multi-pass membrane protein</topology>
    </subcellularLocation>
</comment>
<proteinExistence type="inferred from homology"/>
<dbReference type="PANTHER" id="PTHR31585">
    <property type="entry name" value="FOLATE-BIOPTERIN TRANSPORTER 1, CHLOROPLASTIC"/>
    <property type="match status" value="1"/>
</dbReference>
<evidence type="ECO:0000313" key="9">
    <source>
        <dbReference type="EMBL" id="KAK1431328.1"/>
    </source>
</evidence>
<gene>
    <name evidence="9" type="ORF">QVD17_07785</name>
</gene>
<dbReference type="EMBL" id="JAUHHV010000002">
    <property type="protein sequence ID" value="KAK1431328.1"/>
    <property type="molecule type" value="Genomic_DNA"/>
</dbReference>
<feature type="transmembrane region" description="Helical" evidence="8">
    <location>
        <begin position="110"/>
        <end position="129"/>
    </location>
</feature>
<feature type="transmembrane region" description="Helical" evidence="8">
    <location>
        <begin position="431"/>
        <end position="449"/>
    </location>
</feature>
<comment type="similarity">
    <text evidence="7">Belongs to the major facilitator superfamily. Phosphate:H(+) symporter (TC 2.A.1.9) family.</text>
</comment>
<feature type="transmembrane region" description="Helical" evidence="8">
    <location>
        <begin position="204"/>
        <end position="224"/>
    </location>
</feature>
<name>A0AAD8P2T1_TARER</name>
<evidence type="ECO:0000256" key="5">
    <source>
        <dbReference type="ARBA" id="ARBA00022989"/>
    </source>
</evidence>
<comment type="similarity">
    <text evidence="2">Belongs to the major facilitator superfamily. Folate-biopterin transporter (TC 2.A.71) family.</text>
</comment>
<dbReference type="PANTHER" id="PTHR31585:SF2">
    <property type="entry name" value="FOLATE-BIOPTERIN TRANSPORTER 7-RELATED"/>
    <property type="match status" value="1"/>
</dbReference>
<feature type="transmembrane region" description="Helical" evidence="8">
    <location>
        <begin position="292"/>
        <end position="309"/>
    </location>
</feature>
<evidence type="ECO:0000256" key="1">
    <source>
        <dbReference type="ARBA" id="ARBA00004141"/>
    </source>
</evidence>
<dbReference type="GO" id="GO:0016020">
    <property type="term" value="C:membrane"/>
    <property type="evidence" value="ECO:0007669"/>
    <property type="project" value="UniProtKB-SubCell"/>
</dbReference>
<dbReference type="AlphaFoldDB" id="A0AAD8P2T1"/>
<evidence type="ECO:0000256" key="2">
    <source>
        <dbReference type="ARBA" id="ARBA00007015"/>
    </source>
</evidence>
<feature type="transmembrane region" description="Helical" evidence="8">
    <location>
        <begin position="321"/>
        <end position="344"/>
    </location>
</feature>
<feature type="transmembrane region" description="Helical" evidence="8">
    <location>
        <begin position="135"/>
        <end position="157"/>
    </location>
</feature>
<dbReference type="Gene3D" id="1.20.1250.20">
    <property type="entry name" value="MFS general substrate transporter like domains"/>
    <property type="match status" value="1"/>
</dbReference>